<evidence type="ECO:0000256" key="1">
    <source>
        <dbReference type="ARBA" id="ARBA00005593"/>
    </source>
</evidence>
<dbReference type="PANTHER" id="PTHR11787">
    <property type="entry name" value="RAB GDP-DISSOCIATION INHIBITOR"/>
    <property type="match status" value="1"/>
</dbReference>
<evidence type="ECO:0000313" key="3">
    <source>
        <dbReference type="EMBL" id="CAG9321946.1"/>
    </source>
</evidence>
<dbReference type="SUPFAM" id="SSF51905">
    <property type="entry name" value="FAD/NAD(P)-binding domain"/>
    <property type="match status" value="2"/>
</dbReference>
<dbReference type="PRINTS" id="PR00891">
    <property type="entry name" value="RABGDIREP"/>
</dbReference>
<evidence type="ECO:0000313" key="4">
    <source>
        <dbReference type="Proteomes" id="UP001162131"/>
    </source>
</evidence>
<dbReference type="PRINTS" id="PR00892">
    <property type="entry name" value="RABGDI"/>
</dbReference>
<dbReference type="AlphaFoldDB" id="A0AAU9J9U9"/>
<comment type="caution">
    <text evidence="3">The sequence shown here is derived from an EMBL/GenBank/DDBJ whole genome shotgun (WGS) entry which is preliminary data.</text>
</comment>
<dbReference type="GO" id="GO:0007264">
    <property type="term" value="P:small GTPase-mediated signal transduction"/>
    <property type="evidence" value="ECO:0007669"/>
    <property type="project" value="InterPro"/>
</dbReference>
<dbReference type="Pfam" id="PF00996">
    <property type="entry name" value="GDI"/>
    <property type="match status" value="1"/>
</dbReference>
<dbReference type="Proteomes" id="UP001162131">
    <property type="component" value="Unassembled WGS sequence"/>
</dbReference>
<proteinExistence type="inferred from homology"/>
<keyword evidence="4" id="KW-1185">Reference proteome</keyword>
<gene>
    <name evidence="3" type="ORF">BSTOLATCC_MIC30332</name>
</gene>
<dbReference type="GO" id="GO:0015031">
    <property type="term" value="P:protein transport"/>
    <property type="evidence" value="ECO:0007669"/>
    <property type="project" value="InterPro"/>
</dbReference>
<protein>
    <recommendedName>
        <fullName evidence="2">Rab GDP dissociation inhibitor</fullName>
    </recommendedName>
</protein>
<comment type="similarity">
    <text evidence="1 2">Belongs to the Rab GDI family.</text>
</comment>
<reference evidence="3" key="1">
    <citation type="submission" date="2021-09" db="EMBL/GenBank/DDBJ databases">
        <authorList>
            <consortium name="AG Swart"/>
            <person name="Singh M."/>
            <person name="Singh A."/>
            <person name="Seah K."/>
            <person name="Emmerich C."/>
        </authorList>
    </citation>
    <scope>NUCLEOTIDE SEQUENCE</scope>
    <source>
        <strain evidence="3">ATCC30299</strain>
    </source>
</reference>
<dbReference type="InterPro" id="IPR000806">
    <property type="entry name" value="RabGDI"/>
</dbReference>
<sequence>MEETYDAIVLGTGLTECIISGLLSAHGKKVLHLDRNNFYGGETASLNLTNLYRVFYPGTEPPAELGANREWNVDLIPKFTMANGKLVKLILHTETVANNLEWKCVDGSYVMQVSAGGVFSKAKAKVHKVPATDSEALKSDLMGLFEKRRCKKFFKFVQNYEPNDPATHKNMNLQRQPGRELFAAFGLEDNTIDFIGHAVALYTSDAFLDQPSHDLIMKAKLYMDSIGLYGNSPFLYPVYGIGGIAEGFSRLSAIYGGTYMLNKPIDEILFGEDGKVCGVRAEGEVARAPLILCDPSYVLSLDKARSTGRVIRAICILNHPVPNSDNAPSGQIIIPQRQVGRRNDIYVSFMSSSHCVCSEGYYIAICSTSVETDAPEAELQPAYQLIGDVLVSFIKVYDTFEPTEDGRADNLFVSKSYDATSHFESACDDVLNLWERMMGEPINLETTLRPQVAQQPPADS</sequence>
<name>A0AAU9J9U9_9CILI</name>
<dbReference type="Gene3D" id="1.10.405.10">
    <property type="entry name" value="Guanine Nucleotide Dissociation Inhibitor, domain 1"/>
    <property type="match status" value="1"/>
</dbReference>
<dbReference type="InterPro" id="IPR018203">
    <property type="entry name" value="GDP_dissociation_inhibitor"/>
</dbReference>
<dbReference type="GO" id="GO:0005093">
    <property type="term" value="F:Rab GDP-dissociation inhibitor activity"/>
    <property type="evidence" value="ECO:0007669"/>
    <property type="project" value="InterPro"/>
</dbReference>
<dbReference type="EMBL" id="CAJZBQ010000030">
    <property type="protein sequence ID" value="CAG9321946.1"/>
    <property type="molecule type" value="Genomic_DNA"/>
</dbReference>
<accession>A0AAU9J9U9</accession>
<dbReference type="Gene3D" id="3.30.519.10">
    <property type="entry name" value="Guanine Nucleotide Dissociation Inhibitor, domain 2"/>
    <property type="match status" value="1"/>
</dbReference>
<evidence type="ECO:0000256" key="2">
    <source>
        <dbReference type="RuleBase" id="RU363124"/>
    </source>
</evidence>
<dbReference type="GO" id="GO:0005737">
    <property type="term" value="C:cytoplasm"/>
    <property type="evidence" value="ECO:0007669"/>
    <property type="project" value="TreeGrafter"/>
</dbReference>
<dbReference type="InterPro" id="IPR036188">
    <property type="entry name" value="FAD/NAD-bd_sf"/>
</dbReference>
<dbReference type="GO" id="GO:0016192">
    <property type="term" value="P:vesicle-mediated transport"/>
    <property type="evidence" value="ECO:0007669"/>
    <property type="project" value="TreeGrafter"/>
</dbReference>
<dbReference type="PANTHER" id="PTHR11787:SF8">
    <property type="entry name" value="RAB GDP DISSOCIATION INHIBITOR"/>
    <property type="match status" value="1"/>
</dbReference>
<dbReference type="Gene3D" id="3.50.50.60">
    <property type="entry name" value="FAD/NAD(P)-binding domain"/>
    <property type="match status" value="1"/>
</dbReference>
<organism evidence="3 4">
    <name type="scientific">Blepharisma stoltei</name>
    <dbReference type="NCBI Taxonomy" id="1481888"/>
    <lineage>
        <taxon>Eukaryota</taxon>
        <taxon>Sar</taxon>
        <taxon>Alveolata</taxon>
        <taxon>Ciliophora</taxon>
        <taxon>Postciliodesmatophora</taxon>
        <taxon>Heterotrichea</taxon>
        <taxon>Heterotrichida</taxon>
        <taxon>Blepharismidae</taxon>
        <taxon>Blepharisma</taxon>
    </lineage>
</organism>
<dbReference type="FunFam" id="1.10.405.10:FF:000011">
    <property type="entry name" value="Rab GDP dissociation inhibitor"/>
    <property type="match status" value="1"/>
</dbReference>